<proteinExistence type="inferred from homology"/>
<dbReference type="GO" id="GO:0005637">
    <property type="term" value="C:nuclear inner membrane"/>
    <property type="evidence" value="ECO:0007669"/>
    <property type="project" value="TreeGrafter"/>
</dbReference>
<dbReference type="FunFam" id="1.20.120.1630:FF:000001">
    <property type="entry name" value="delta(14)-sterol reductase isoform X1"/>
    <property type="match status" value="1"/>
</dbReference>
<keyword evidence="5 20" id="KW-0153">Cholesterol metabolism</keyword>
<dbReference type="Pfam" id="PF01222">
    <property type="entry name" value="ERG4_ERG24"/>
    <property type="match status" value="2"/>
</dbReference>
<evidence type="ECO:0000256" key="16">
    <source>
        <dbReference type="ARBA" id="ARBA00023221"/>
    </source>
</evidence>
<dbReference type="PANTHER" id="PTHR21257:SF52">
    <property type="entry name" value="DELTA(14)-STEROL REDUCTASE TM7SF2"/>
    <property type="match status" value="1"/>
</dbReference>
<dbReference type="AlphaFoldDB" id="A0A9L0IMQ9"/>
<evidence type="ECO:0000313" key="22">
    <source>
        <dbReference type="Proteomes" id="UP000694387"/>
    </source>
</evidence>
<gene>
    <name evidence="21" type="primary">TM7SF2</name>
</gene>
<dbReference type="Gene3D" id="1.20.120.1630">
    <property type="match status" value="1"/>
</dbReference>
<dbReference type="InterPro" id="IPR001171">
    <property type="entry name" value="ERG24_DHCR-like"/>
</dbReference>
<keyword evidence="15 20" id="KW-1207">Sterol metabolism</keyword>
<evidence type="ECO:0000256" key="18">
    <source>
        <dbReference type="ARBA" id="ARBA00048712"/>
    </source>
</evidence>
<evidence type="ECO:0000256" key="2">
    <source>
        <dbReference type="ARBA" id="ARBA00004770"/>
    </source>
</evidence>
<dbReference type="GeneTree" id="ENSGT00390000000417"/>
<evidence type="ECO:0000256" key="3">
    <source>
        <dbReference type="ARBA" id="ARBA00005402"/>
    </source>
</evidence>
<keyword evidence="16 20" id="KW-0753">Steroid metabolism</keyword>
<evidence type="ECO:0000256" key="12">
    <source>
        <dbReference type="ARBA" id="ARBA00023011"/>
    </source>
</evidence>
<keyword evidence="13 20" id="KW-0443">Lipid metabolism</keyword>
<evidence type="ECO:0000256" key="9">
    <source>
        <dbReference type="ARBA" id="ARBA00022955"/>
    </source>
</evidence>
<dbReference type="PROSITE" id="PS01017">
    <property type="entry name" value="STEROL_REDUCT_1"/>
    <property type="match status" value="1"/>
</dbReference>
<evidence type="ECO:0000256" key="10">
    <source>
        <dbReference type="ARBA" id="ARBA00022989"/>
    </source>
</evidence>
<evidence type="ECO:0000256" key="8">
    <source>
        <dbReference type="ARBA" id="ARBA00022824"/>
    </source>
</evidence>
<protein>
    <recommendedName>
        <fullName evidence="20">Delta(14)-sterol reductase TM7SF2</fullName>
        <shortName evidence="20">Delta-14-SR</shortName>
        <ecNumber evidence="20">1.3.1.70</ecNumber>
    </recommendedName>
    <alternativeName>
        <fullName evidence="20">3-beta-hydroxysterol Delta (14)-reductase</fullName>
    </alternativeName>
    <alternativeName>
        <fullName evidence="20">C-14 sterol reductase</fullName>
    </alternativeName>
    <alternativeName>
        <fullName evidence="20">Sterol C14-reductase</fullName>
    </alternativeName>
    <alternativeName>
        <fullName evidence="20">Transmembrane 7 superfamily member 2</fullName>
    </alternativeName>
</protein>
<accession>A0A9L0IMQ9</accession>
<feature type="transmembrane region" description="Helical" evidence="20">
    <location>
        <begin position="161"/>
        <end position="184"/>
    </location>
</feature>
<comment type="subcellular location">
    <subcellularLocation>
        <location evidence="1">Endomembrane system</location>
        <topology evidence="1">Multi-pass membrane protein</topology>
    </subcellularLocation>
    <subcellularLocation>
        <location evidence="20">Endoplasmic reticulum membrane</location>
        <topology evidence="20">Multi-pass membrane protein</topology>
    </subcellularLocation>
    <subcellularLocation>
        <location evidence="20">Microsome membrane</location>
        <topology evidence="20">Multi-pass membrane protein</topology>
    </subcellularLocation>
</comment>
<evidence type="ECO:0000256" key="19">
    <source>
        <dbReference type="ARBA" id="ARBA00049367"/>
    </source>
</evidence>
<evidence type="ECO:0000256" key="5">
    <source>
        <dbReference type="ARBA" id="ARBA00022548"/>
    </source>
</evidence>
<comment type="pathway">
    <text evidence="2 20">Steroid biosynthesis; cholesterol biosynthesis.</text>
</comment>
<dbReference type="PANTHER" id="PTHR21257">
    <property type="entry name" value="DELTA(14)-STEROL REDUCTASE"/>
    <property type="match status" value="1"/>
</dbReference>
<reference evidence="21" key="2">
    <citation type="submission" date="2025-08" db="UniProtKB">
        <authorList>
            <consortium name="Ensembl"/>
        </authorList>
    </citation>
    <scope>IDENTIFICATION</scope>
</reference>
<keyword evidence="8 20" id="KW-0256">Endoplasmic reticulum</keyword>
<evidence type="ECO:0000256" key="13">
    <source>
        <dbReference type="ARBA" id="ARBA00023098"/>
    </source>
</evidence>
<feature type="transmembrane region" description="Helical" evidence="20">
    <location>
        <begin position="78"/>
        <end position="98"/>
    </location>
</feature>
<feature type="transmembrane region" description="Helical" evidence="20">
    <location>
        <begin position="389"/>
        <end position="413"/>
    </location>
</feature>
<comment type="catalytic activity">
    <reaction evidence="18">
        <text>5alpha-cholest-8,14-dien-3beta-ol + NADPH + H(+) = 5alpha-cholest-8-en-3beta-ol + NADP(+)</text>
        <dbReference type="Rhea" id="RHEA:46456"/>
        <dbReference type="ChEBI" id="CHEBI:15378"/>
        <dbReference type="ChEBI" id="CHEBI:16608"/>
        <dbReference type="ChEBI" id="CHEBI:57783"/>
        <dbReference type="ChEBI" id="CHEBI:58349"/>
        <dbReference type="ChEBI" id="CHEBI:86131"/>
    </reaction>
</comment>
<keyword evidence="12 20" id="KW-0756">Sterol biosynthesis</keyword>
<dbReference type="InterPro" id="IPR018083">
    <property type="entry name" value="Sterol_reductase_CS"/>
</dbReference>
<feature type="transmembrane region" description="Helical" evidence="20">
    <location>
        <begin position="190"/>
        <end position="211"/>
    </location>
</feature>
<evidence type="ECO:0000256" key="15">
    <source>
        <dbReference type="ARBA" id="ARBA00023166"/>
    </source>
</evidence>
<evidence type="ECO:0000256" key="17">
    <source>
        <dbReference type="ARBA" id="ARBA00048100"/>
    </source>
</evidence>
<comment type="catalytic activity">
    <reaction evidence="17">
        <text>4,4-dimethyl-8,14-cholestadien-3beta-ol + NADPH + H(+) = 4,4-dimethyl-5alpha-cholest-8-en-3beta-ol + NADP(+)</text>
        <dbReference type="Rhea" id="RHEA:46812"/>
        <dbReference type="ChEBI" id="CHEBI:15378"/>
        <dbReference type="ChEBI" id="CHEBI:57783"/>
        <dbReference type="ChEBI" id="CHEBI:58349"/>
        <dbReference type="ChEBI" id="CHEBI:78904"/>
        <dbReference type="ChEBI" id="CHEBI:87044"/>
    </reaction>
</comment>
<keyword evidence="14 20" id="KW-0472">Membrane</keyword>
<reference evidence="21 22" key="1">
    <citation type="journal article" date="2020" name="Nat. Commun.">
        <title>Donkey genomes provide new insights into domestication and selection for coat color.</title>
        <authorList>
            <person name="Wang"/>
            <person name="C."/>
            <person name="Li"/>
            <person name="H."/>
            <person name="Guo"/>
            <person name="Y."/>
            <person name="Huang"/>
            <person name="J."/>
            <person name="Sun"/>
            <person name="Y."/>
            <person name="Min"/>
            <person name="J."/>
            <person name="Wang"/>
            <person name="J."/>
            <person name="Fang"/>
            <person name="X."/>
            <person name="Zhao"/>
            <person name="Z."/>
            <person name="Wang"/>
            <person name="S."/>
            <person name="Zhang"/>
            <person name="Y."/>
            <person name="Liu"/>
            <person name="Q."/>
            <person name="Jiang"/>
            <person name="Q."/>
            <person name="Wang"/>
            <person name="X."/>
            <person name="Guo"/>
            <person name="Y."/>
            <person name="Yang"/>
            <person name="C."/>
            <person name="Wang"/>
            <person name="Y."/>
            <person name="Tian"/>
            <person name="F."/>
            <person name="Zhuang"/>
            <person name="G."/>
            <person name="Fan"/>
            <person name="Y."/>
            <person name="Gao"/>
            <person name="Q."/>
            <person name="Li"/>
            <person name="Y."/>
            <person name="Ju"/>
            <person name="Z."/>
            <person name="Li"/>
            <person name="J."/>
            <person name="Li"/>
            <person name="R."/>
            <person name="Hou"/>
            <person name="M."/>
            <person name="Yang"/>
            <person name="G."/>
            <person name="Liu"/>
            <person name="G."/>
            <person name="Liu"/>
            <person name="W."/>
            <person name="Guo"/>
            <person name="J."/>
            <person name="Pan"/>
            <person name="S."/>
            <person name="Fan"/>
            <person name="G."/>
            <person name="Zhang"/>
            <person name="W."/>
            <person name="Zhang"/>
            <person name="R."/>
            <person name="Yu"/>
            <person name="J."/>
            <person name="Zhang"/>
            <person name="X."/>
            <person name="Yin"/>
            <person name="Q."/>
            <person name="Ji"/>
            <person name="C."/>
            <person name="Jin"/>
            <person name="Y."/>
            <person name="Yue"/>
            <person name="G."/>
            <person name="Liu"/>
            <person name="M."/>
            <person name="Xu"/>
            <person name="J."/>
            <person name="Liu"/>
            <person name="S."/>
            <person name="Jordana"/>
            <person name="J."/>
            <person name="Noce"/>
            <person name="A."/>
            <person name="Amills"/>
            <person name="M."/>
            <person name="Wu"/>
            <person name="D.D."/>
            <person name="Li"/>
            <person name="S."/>
            <person name="Zhou"/>
            <person name="X. and Zhong"/>
            <person name="J."/>
        </authorList>
    </citation>
    <scope>NUCLEOTIDE SEQUENCE [LARGE SCALE GENOMIC DNA]</scope>
</reference>
<evidence type="ECO:0000256" key="6">
    <source>
        <dbReference type="ARBA" id="ARBA00022692"/>
    </source>
</evidence>
<evidence type="ECO:0000256" key="7">
    <source>
        <dbReference type="ARBA" id="ARBA00022778"/>
    </source>
</evidence>
<comment type="similarity">
    <text evidence="3 20">Belongs to the ERG4/ERG24 family.</text>
</comment>
<keyword evidence="11 20" id="KW-0560">Oxidoreductase</keyword>
<reference evidence="21" key="3">
    <citation type="submission" date="2025-09" db="UniProtKB">
        <authorList>
            <consortium name="Ensembl"/>
        </authorList>
    </citation>
    <scope>IDENTIFICATION</scope>
</reference>
<evidence type="ECO:0000256" key="4">
    <source>
        <dbReference type="ARBA" id="ARBA00022516"/>
    </source>
</evidence>
<dbReference type="EC" id="1.3.1.70" evidence="20"/>
<evidence type="ECO:0000256" key="11">
    <source>
        <dbReference type="ARBA" id="ARBA00023002"/>
    </source>
</evidence>
<dbReference type="GO" id="GO:0005789">
    <property type="term" value="C:endoplasmic reticulum membrane"/>
    <property type="evidence" value="ECO:0007669"/>
    <property type="project" value="UniProtKB-SubCell"/>
</dbReference>
<dbReference type="PROSITE" id="PS01018">
    <property type="entry name" value="STEROL_REDUCT_2"/>
    <property type="match status" value="1"/>
</dbReference>
<comment type="catalytic activity">
    <reaction evidence="19 20">
        <text>4,4-dimethyl-5alpha-cholesta-8,24-dien-3beta-ol + NADP(+) = 4,4-dimethyl-5alpha-cholesta-8,14,24-trien-3beta-ol + NADPH + H(+)</text>
        <dbReference type="Rhea" id="RHEA:18561"/>
        <dbReference type="ChEBI" id="CHEBI:15378"/>
        <dbReference type="ChEBI" id="CHEBI:17813"/>
        <dbReference type="ChEBI" id="CHEBI:18364"/>
        <dbReference type="ChEBI" id="CHEBI:57783"/>
        <dbReference type="ChEBI" id="CHEBI:58349"/>
        <dbReference type="EC" id="1.3.1.70"/>
    </reaction>
</comment>
<keyword evidence="10 20" id="KW-1133">Transmembrane helix</keyword>
<keyword evidence="6 20" id="KW-0812">Transmembrane</keyword>
<dbReference type="Ensembl" id="ENSEAST00005057500.1">
    <property type="protein sequence ID" value="ENSEASP00005041427.1"/>
    <property type="gene ID" value="ENSEASG00005018217.2"/>
</dbReference>
<name>A0A9L0IMQ9_EQUAS</name>
<evidence type="ECO:0000256" key="1">
    <source>
        <dbReference type="ARBA" id="ARBA00004127"/>
    </source>
</evidence>
<keyword evidence="7 20" id="KW-0152">Cholesterol biosynthesis</keyword>
<comment type="caution">
    <text evidence="20">Lacks conserved residue(s) required for the propagation of feature annotation.</text>
</comment>
<evidence type="ECO:0000313" key="21">
    <source>
        <dbReference type="Ensembl" id="ENSEASP00005041427.1"/>
    </source>
</evidence>
<dbReference type="GO" id="GO:0050613">
    <property type="term" value="F:Delta14-sterol reductase activity"/>
    <property type="evidence" value="ECO:0007669"/>
    <property type="project" value="UniProtKB-UniRule"/>
</dbReference>
<evidence type="ECO:0000256" key="14">
    <source>
        <dbReference type="ARBA" id="ARBA00023136"/>
    </source>
</evidence>
<comment type="function">
    <text evidence="20">Catalyzes the reduction of the C14-unsaturated bond of lanosterol, as part of the metabolic pathway leading to cholesterol biosynthesis.</text>
</comment>
<feature type="transmembrane region" description="Helical" evidence="20">
    <location>
        <begin position="312"/>
        <end position="330"/>
    </location>
</feature>
<organism evidence="21 22">
    <name type="scientific">Equus asinus</name>
    <name type="common">Donkey</name>
    <name type="synonym">Equus africanus asinus</name>
    <dbReference type="NCBI Taxonomy" id="9793"/>
    <lineage>
        <taxon>Eukaryota</taxon>
        <taxon>Metazoa</taxon>
        <taxon>Chordata</taxon>
        <taxon>Craniata</taxon>
        <taxon>Vertebrata</taxon>
        <taxon>Euteleostomi</taxon>
        <taxon>Mammalia</taxon>
        <taxon>Eutheria</taxon>
        <taxon>Laurasiatheria</taxon>
        <taxon>Perissodactyla</taxon>
        <taxon>Equidae</taxon>
        <taxon>Equus</taxon>
    </lineage>
</organism>
<keyword evidence="9 20" id="KW-0752">Steroid biosynthesis</keyword>
<dbReference type="Proteomes" id="UP000694387">
    <property type="component" value="Chromosome 29"/>
</dbReference>
<keyword evidence="22" id="KW-1185">Reference proteome</keyword>
<dbReference type="GO" id="GO:0006695">
    <property type="term" value="P:cholesterol biosynthetic process"/>
    <property type="evidence" value="ECO:0007669"/>
    <property type="project" value="UniProtKB-UniRule"/>
</dbReference>
<sequence length="452" mass="49577">MARGRGRLKILGRGWSLSELSAETGADAARSDPPRHRAHLLGVGVGCVFLTGFCELPTPSGAKTMASPQGSLEFGGPLGAAALMLVLPATMFHLLLVARSGPARLLGPPPYLPGPEALWSPRALQLVLAWLGLQAALYLLPARKVAEGQELKNKSRLRYPINGFQALVVTTLLVGLGVSAGLPLDALPEMLLPLAFAATLTAFVFSLLLYLKALVAPASALAPGGNSGNPIYDFFLGRELNPRISSFDFKYFCELRPGLMAWVLINLALLLKEAELRGSPSLAMWLVNGFQLLYVADALWHEEAVLTTMDITHDGFGFMLAFGDLAWVPFTYSLQAQFLLYHPQPLGLPMASVICLINDLETIPTATGRQLLVSGWWGMVRHPNYLGDLIMALAWSLPCGVSHLLPYFYLLYFTALLVHREARDEQQCLQKYGLAWREYCKRVPYRILPYVY</sequence>
<evidence type="ECO:0000256" key="20">
    <source>
        <dbReference type="RuleBase" id="RU369120"/>
    </source>
</evidence>
<keyword evidence="4 20" id="KW-0444">Lipid biosynthesis</keyword>